<sequence>MPMETLPIDPVDPINPLVTHLQFFPSQPPTPHVPRGLLETRQPTDQPSSSPDPIGPPHQPDLTQTISTSAQPESTWSDEGFTGDQD</sequence>
<proteinExistence type="predicted"/>
<name>A0AAN9PCY1_CLITE</name>
<comment type="caution">
    <text evidence="2">The sequence shown here is derived from an EMBL/GenBank/DDBJ whole genome shotgun (WGS) entry which is preliminary data.</text>
</comment>
<accession>A0AAN9PCY1</accession>
<feature type="compositionally biased region" description="Low complexity" evidence="1">
    <location>
        <begin position="43"/>
        <end position="52"/>
    </location>
</feature>
<evidence type="ECO:0000256" key="1">
    <source>
        <dbReference type="SAM" id="MobiDB-lite"/>
    </source>
</evidence>
<evidence type="ECO:0000313" key="3">
    <source>
        <dbReference type="Proteomes" id="UP001359559"/>
    </source>
</evidence>
<dbReference type="AlphaFoldDB" id="A0AAN9PCY1"/>
<feature type="compositionally biased region" description="Polar residues" evidence="1">
    <location>
        <begin position="61"/>
        <end position="77"/>
    </location>
</feature>
<protein>
    <submittedName>
        <fullName evidence="2">Uncharacterized protein</fullName>
    </submittedName>
</protein>
<reference evidence="2 3" key="1">
    <citation type="submission" date="2024-01" db="EMBL/GenBank/DDBJ databases">
        <title>The genomes of 5 underutilized Papilionoideae crops provide insights into root nodulation and disease resistance.</title>
        <authorList>
            <person name="Yuan L."/>
        </authorList>
    </citation>
    <scope>NUCLEOTIDE SEQUENCE [LARGE SCALE GENOMIC DNA]</scope>
    <source>
        <strain evidence="2">LY-2023</strain>
        <tissue evidence="2">Leaf</tissue>
    </source>
</reference>
<evidence type="ECO:0000313" key="2">
    <source>
        <dbReference type="EMBL" id="KAK7293661.1"/>
    </source>
</evidence>
<dbReference type="Proteomes" id="UP001359559">
    <property type="component" value="Unassembled WGS sequence"/>
</dbReference>
<gene>
    <name evidence="2" type="ORF">RJT34_16533</name>
</gene>
<feature type="region of interest" description="Disordered" evidence="1">
    <location>
        <begin position="22"/>
        <end position="86"/>
    </location>
</feature>
<keyword evidence="3" id="KW-1185">Reference proteome</keyword>
<organism evidence="2 3">
    <name type="scientific">Clitoria ternatea</name>
    <name type="common">Butterfly pea</name>
    <dbReference type="NCBI Taxonomy" id="43366"/>
    <lineage>
        <taxon>Eukaryota</taxon>
        <taxon>Viridiplantae</taxon>
        <taxon>Streptophyta</taxon>
        <taxon>Embryophyta</taxon>
        <taxon>Tracheophyta</taxon>
        <taxon>Spermatophyta</taxon>
        <taxon>Magnoliopsida</taxon>
        <taxon>eudicotyledons</taxon>
        <taxon>Gunneridae</taxon>
        <taxon>Pentapetalae</taxon>
        <taxon>rosids</taxon>
        <taxon>fabids</taxon>
        <taxon>Fabales</taxon>
        <taxon>Fabaceae</taxon>
        <taxon>Papilionoideae</taxon>
        <taxon>50 kb inversion clade</taxon>
        <taxon>NPAAA clade</taxon>
        <taxon>indigoferoid/millettioid clade</taxon>
        <taxon>Phaseoleae</taxon>
        <taxon>Clitoria</taxon>
    </lineage>
</organism>
<dbReference type="EMBL" id="JAYKXN010000004">
    <property type="protein sequence ID" value="KAK7293661.1"/>
    <property type="molecule type" value="Genomic_DNA"/>
</dbReference>